<dbReference type="Proteomes" id="UP000060043">
    <property type="component" value="Chromosome"/>
</dbReference>
<evidence type="ECO:0000313" key="1">
    <source>
        <dbReference type="EMBL" id="ALU30579.1"/>
    </source>
</evidence>
<proteinExistence type="predicted"/>
<sequence>MKSKDVEQIKRELEKQGYVIVKEKKEKNLLKVFDDNVVFTCNKDETIFSLSFLSNVIARIVITDKLTTVITFTKRKNTSYTFKIGRIPSLKGIRETYNVSSYELFLERYLEYLSNNNDEEVLNWLRRLMREKKTTESTH</sequence>
<evidence type="ECO:0000313" key="3">
    <source>
        <dbReference type="Proteomes" id="UP000060043"/>
    </source>
</evidence>
<protein>
    <submittedName>
        <fullName evidence="2">Uncharacterized protein</fullName>
    </submittedName>
</protein>
<accession>A0A0U3FHY7</accession>
<dbReference type="EMBL" id="CP013695">
    <property type="protein sequence ID" value="ALU32842.1"/>
    <property type="molecule type" value="Genomic_DNA"/>
</dbReference>
<evidence type="ECO:0000313" key="2">
    <source>
        <dbReference type="EMBL" id="ALU32842.1"/>
    </source>
</evidence>
<dbReference type="EMBL" id="CP013694">
    <property type="protein sequence ID" value="ALU30579.1"/>
    <property type="molecule type" value="Genomic_DNA"/>
</dbReference>
<organism evidence="2 3">
    <name type="scientific">Sulfolobus acidocaldarius</name>
    <dbReference type="NCBI Taxonomy" id="2285"/>
    <lineage>
        <taxon>Archaea</taxon>
        <taxon>Thermoproteota</taxon>
        <taxon>Thermoprotei</taxon>
        <taxon>Sulfolobales</taxon>
        <taxon>Sulfolobaceae</taxon>
        <taxon>Sulfolobus</taxon>
    </lineage>
</organism>
<name>A0A0U3FHY7_9CREN</name>
<reference evidence="3 4" key="1">
    <citation type="submission" date="2015-12" db="EMBL/GenBank/DDBJ databases">
        <title>A stable core within a dynamic pangenome in Sulfolobus acidocaldarius.</title>
        <authorList>
            <person name="Anderson R."/>
            <person name="Kouris A."/>
            <person name="Seward C."/>
            <person name="Campbell K."/>
            <person name="Whitaker R."/>
        </authorList>
    </citation>
    <scope>NUCLEOTIDE SEQUENCE [LARGE SCALE GENOMIC DNA]</scope>
    <source>
        <strain evidence="1 4">GG12-C01-09</strain>
        <strain evidence="2 3">NG05B_CO5_07</strain>
    </source>
</reference>
<gene>
    <name evidence="1" type="ORF">ATY89_05620</name>
    <name evidence="2" type="ORF">ATZ20_08645</name>
</gene>
<dbReference type="Proteomes" id="UP000065473">
    <property type="component" value="Chromosome"/>
</dbReference>
<dbReference type="AlphaFoldDB" id="A0A0U3FHY7"/>
<dbReference type="PaxDb" id="1435377-SUSAZ_00670"/>
<dbReference type="STRING" id="1435377.SUSAZ_00670"/>
<evidence type="ECO:0000313" key="4">
    <source>
        <dbReference type="Proteomes" id="UP000065473"/>
    </source>
</evidence>